<evidence type="ECO:0000313" key="2">
    <source>
        <dbReference type="EMBL" id="CAA7261961.1"/>
    </source>
</evidence>
<dbReference type="Proteomes" id="UP000467700">
    <property type="component" value="Unassembled WGS sequence"/>
</dbReference>
<sequence length="157" mass="17267">MNARCNIAACSESSHSRWLFHLLAEPASRRVLFLLTLDAPLSALFPSGPGPGPGPGTHSSLPPFQHIHRHVRLPSFASILASPTPARPCPTLRDLHVGDATDGNKFNRSKKFINHTHTHTRNENEKKGASASYFPSLPHEKGQLPYLPRSRFDILAP</sequence>
<gene>
    <name evidence="2" type="ORF">AAE3_LOCUS4212</name>
</gene>
<dbReference type="AlphaFoldDB" id="A0A8S0VY76"/>
<reference evidence="2 3" key="1">
    <citation type="submission" date="2020-01" db="EMBL/GenBank/DDBJ databases">
        <authorList>
            <person name="Gupta K D."/>
        </authorList>
    </citation>
    <scope>NUCLEOTIDE SEQUENCE [LARGE SCALE GENOMIC DNA]</scope>
</reference>
<feature type="region of interest" description="Disordered" evidence="1">
    <location>
        <begin position="117"/>
        <end position="145"/>
    </location>
</feature>
<evidence type="ECO:0000256" key="1">
    <source>
        <dbReference type="SAM" id="MobiDB-lite"/>
    </source>
</evidence>
<protein>
    <submittedName>
        <fullName evidence="2">Uncharacterized protein</fullName>
    </submittedName>
</protein>
<evidence type="ECO:0000313" key="3">
    <source>
        <dbReference type="Proteomes" id="UP000467700"/>
    </source>
</evidence>
<accession>A0A8S0VY76</accession>
<organism evidence="2 3">
    <name type="scientific">Cyclocybe aegerita</name>
    <name type="common">Black poplar mushroom</name>
    <name type="synonym">Agrocybe aegerita</name>
    <dbReference type="NCBI Taxonomy" id="1973307"/>
    <lineage>
        <taxon>Eukaryota</taxon>
        <taxon>Fungi</taxon>
        <taxon>Dikarya</taxon>
        <taxon>Basidiomycota</taxon>
        <taxon>Agaricomycotina</taxon>
        <taxon>Agaricomycetes</taxon>
        <taxon>Agaricomycetidae</taxon>
        <taxon>Agaricales</taxon>
        <taxon>Agaricineae</taxon>
        <taxon>Bolbitiaceae</taxon>
        <taxon>Cyclocybe</taxon>
    </lineage>
</organism>
<proteinExistence type="predicted"/>
<dbReference type="EMBL" id="CACVBS010000035">
    <property type="protein sequence ID" value="CAA7261961.1"/>
    <property type="molecule type" value="Genomic_DNA"/>
</dbReference>
<name>A0A8S0VY76_CYCAE</name>
<keyword evidence="3" id="KW-1185">Reference proteome</keyword>
<comment type="caution">
    <text evidence="2">The sequence shown here is derived from an EMBL/GenBank/DDBJ whole genome shotgun (WGS) entry which is preliminary data.</text>
</comment>